<protein>
    <submittedName>
        <fullName evidence="1">Uncharacterized protein</fullName>
    </submittedName>
</protein>
<evidence type="ECO:0000313" key="2">
    <source>
        <dbReference type="Proteomes" id="UP000439903"/>
    </source>
</evidence>
<dbReference type="EMBL" id="WTPW01000970">
    <property type="protein sequence ID" value="KAF0465696.1"/>
    <property type="molecule type" value="Genomic_DNA"/>
</dbReference>
<sequence length="109" mass="12664">MPFYIYVTPRQTNRIARYMGTFPDECTVDQWYDAVCKLNKSNPGEGKFSIEKVSPEWYTLETAGDVVAFIDSVHEIELKEYRSKTFWLLLDDVAGRNMPIIPKQTFSSK</sequence>
<reference evidence="1 2" key="1">
    <citation type="journal article" date="2019" name="Environ. Microbiol.">
        <title>At the nexus of three kingdoms: the genome of the mycorrhizal fungus Gigaspora margarita provides insights into plant, endobacterial and fungal interactions.</title>
        <authorList>
            <person name="Venice F."/>
            <person name="Ghignone S."/>
            <person name="Salvioli di Fossalunga A."/>
            <person name="Amselem J."/>
            <person name="Novero M."/>
            <person name="Xianan X."/>
            <person name="Sedzielewska Toro K."/>
            <person name="Morin E."/>
            <person name="Lipzen A."/>
            <person name="Grigoriev I.V."/>
            <person name="Henrissat B."/>
            <person name="Martin F.M."/>
            <person name="Bonfante P."/>
        </authorList>
    </citation>
    <scope>NUCLEOTIDE SEQUENCE [LARGE SCALE GENOMIC DNA]</scope>
    <source>
        <strain evidence="1 2">BEG34</strain>
    </source>
</reference>
<dbReference type="AlphaFoldDB" id="A0A8H4AB91"/>
<gene>
    <name evidence="1" type="ORF">F8M41_026230</name>
</gene>
<dbReference type="OrthoDB" id="5364171at2759"/>
<proteinExistence type="predicted"/>
<keyword evidence="2" id="KW-1185">Reference proteome</keyword>
<evidence type="ECO:0000313" key="1">
    <source>
        <dbReference type="EMBL" id="KAF0465696.1"/>
    </source>
</evidence>
<accession>A0A8H4AB91</accession>
<comment type="caution">
    <text evidence="1">The sequence shown here is derived from an EMBL/GenBank/DDBJ whole genome shotgun (WGS) entry which is preliminary data.</text>
</comment>
<organism evidence="1 2">
    <name type="scientific">Gigaspora margarita</name>
    <dbReference type="NCBI Taxonomy" id="4874"/>
    <lineage>
        <taxon>Eukaryota</taxon>
        <taxon>Fungi</taxon>
        <taxon>Fungi incertae sedis</taxon>
        <taxon>Mucoromycota</taxon>
        <taxon>Glomeromycotina</taxon>
        <taxon>Glomeromycetes</taxon>
        <taxon>Diversisporales</taxon>
        <taxon>Gigasporaceae</taxon>
        <taxon>Gigaspora</taxon>
    </lineage>
</organism>
<name>A0A8H4AB91_GIGMA</name>
<dbReference type="Proteomes" id="UP000439903">
    <property type="component" value="Unassembled WGS sequence"/>
</dbReference>